<keyword evidence="1" id="KW-0805">Transcription regulation</keyword>
<evidence type="ECO:0000259" key="4">
    <source>
        <dbReference type="PROSITE" id="PS50995"/>
    </source>
</evidence>
<dbReference type="SUPFAM" id="SSF46785">
    <property type="entry name" value="Winged helix' DNA-binding domain"/>
    <property type="match status" value="1"/>
</dbReference>
<dbReference type="Proteomes" id="UP000095087">
    <property type="component" value="Unassembled WGS sequence"/>
</dbReference>
<dbReference type="RefSeq" id="WP_069096011.1">
    <property type="nucleotide sequence ID" value="NZ_MASI01000009.1"/>
</dbReference>
<dbReference type="PATRIC" id="fig|1177755.3.peg.2879"/>
<evidence type="ECO:0000313" key="6">
    <source>
        <dbReference type="Proteomes" id="UP000095087"/>
    </source>
</evidence>
<evidence type="ECO:0000256" key="1">
    <source>
        <dbReference type="ARBA" id="ARBA00023015"/>
    </source>
</evidence>
<dbReference type="PRINTS" id="PR00598">
    <property type="entry name" value="HTHMARR"/>
</dbReference>
<keyword evidence="6" id="KW-1185">Reference proteome</keyword>
<dbReference type="InterPro" id="IPR036388">
    <property type="entry name" value="WH-like_DNA-bd_sf"/>
</dbReference>
<dbReference type="SMART" id="SM00347">
    <property type="entry name" value="HTH_MARR"/>
    <property type="match status" value="1"/>
</dbReference>
<dbReference type="AlphaFoldDB" id="A0A1E2RVQ8"/>
<protein>
    <submittedName>
        <fullName evidence="5">Transcriptional regulator HosA</fullName>
    </submittedName>
</protein>
<organism evidence="5 6">
    <name type="scientific">Methyloligella halotolerans</name>
    <dbReference type="NCBI Taxonomy" id="1177755"/>
    <lineage>
        <taxon>Bacteria</taxon>
        <taxon>Pseudomonadati</taxon>
        <taxon>Pseudomonadota</taxon>
        <taxon>Alphaproteobacteria</taxon>
        <taxon>Hyphomicrobiales</taxon>
        <taxon>Hyphomicrobiaceae</taxon>
        <taxon>Methyloligella</taxon>
    </lineage>
</organism>
<keyword evidence="3" id="KW-0804">Transcription</keyword>
<dbReference type="OrthoDB" id="7349109at2"/>
<dbReference type="InterPro" id="IPR000835">
    <property type="entry name" value="HTH_MarR-typ"/>
</dbReference>
<dbReference type="PROSITE" id="PS50995">
    <property type="entry name" value="HTH_MARR_2"/>
    <property type="match status" value="1"/>
</dbReference>
<comment type="caution">
    <text evidence="5">The sequence shown here is derived from an EMBL/GenBank/DDBJ whole genome shotgun (WGS) entry which is preliminary data.</text>
</comment>
<feature type="domain" description="HTH marR-type" evidence="4">
    <location>
        <begin position="11"/>
        <end position="143"/>
    </location>
</feature>
<evidence type="ECO:0000256" key="2">
    <source>
        <dbReference type="ARBA" id="ARBA00023125"/>
    </source>
</evidence>
<dbReference type="InterPro" id="IPR036390">
    <property type="entry name" value="WH_DNA-bd_sf"/>
</dbReference>
<accession>A0A1E2RVQ8</accession>
<name>A0A1E2RVQ8_9HYPH</name>
<sequence length="147" mass="16331">MGQEDSGDGFDRSAMHLLHRAGQYANDVFLLEASACHLTPRQFTVLATVGELEGLTQTDLVERTGIDRSTLADIVARLLSRGLIRRRRAKQDGRAYEIRLTRVGIKTLSEAQPRAMAADTRLLSKLPPAKRQEFLESLSLIVQGDKD</sequence>
<dbReference type="GO" id="GO:0003677">
    <property type="term" value="F:DNA binding"/>
    <property type="evidence" value="ECO:0007669"/>
    <property type="project" value="UniProtKB-KW"/>
</dbReference>
<evidence type="ECO:0000256" key="3">
    <source>
        <dbReference type="ARBA" id="ARBA00023163"/>
    </source>
</evidence>
<reference evidence="5 6" key="1">
    <citation type="submission" date="2016-07" db="EMBL/GenBank/DDBJ databases">
        <title>Draft genome sequence of Methyloligella halotolerans C2T (VKM B-2706T=CCUG 61687T=DSM 25045T), a halotolerant polyhydroxybutyrate accumulating methylotroph.</title>
        <authorList>
            <person name="Vasilenko O.V."/>
            <person name="Doronina N.V."/>
            <person name="Poroshina M.N."/>
            <person name="Tarlachkov S.V."/>
            <person name="Trotsenko Y.A."/>
        </authorList>
    </citation>
    <scope>NUCLEOTIDE SEQUENCE [LARGE SCALE GENOMIC DNA]</scope>
    <source>
        <strain evidence="5 6">VKM B-2706</strain>
    </source>
</reference>
<dbReference type="EMBL" id="MASI01000009">
    <property type="protein sequence ID" value="ODA66210.1"/>
    <property type="molecule type" value="Genomic_DNA"/>
</dbReference>
<dbReference type="PANTHER" id="PTHR42756:SF1">
    <property type="entry name" value="TRANSCRIPTIONAL REPRESSOR OF EMRAB OPERON"/>
    <property type="match status" value="1"/>
</dbReference>
<dbReference type="PANTHER" id="PTHR42756">
    <property type="entry name" value="TRANSCRIPTIONAL REGULATOR, MARR"/>
    <property type="match status" value="1"/>
</dbReference>
<dbReference type="GO" id="GO:0003700">
    <property type="term" value="F:DNA-binding transcription factor activity"/>
    <property type="evidence" value="ECO:0007669"/>
    <property type="project" value="InterPro"/>
</dbReference>
<dbReference type="Pfam" id="PF12802">
    <property type="entry name" value="MarR_2"/>
    <property type="match status" value="1"/>
</dbReference>
<gene>
    <name evidence="5" type="ORF">A7A08_02857</name>
</gene>
<dbReference type="Gene3D" id="1.10.10.10">
    <property type="entry name" value="Winged helix-like DNA-binding domain superfamily/Winged helix DNA-binding domain"/>
    <property type="match status" value="1"/>
</dbReference>
<proteinExistence type="predicted"/>
<dbReference type="STRING" id="1177755.A7A08_02857"/>
<keyword evidence="2" id="KW-0238">DNA-binding</keyword>
<evidence type="ECO:0000313" key="5">
    <source>
        <dbReference type="EMBL" id="ODA66210.1"/>
    </source>
</evidence>